<gene>
    <name evidence="1" type="ORF">FB45DRAFT_38676</name>
</gene>
<dbReference type="EMBL" id="JARKIF010000010">
    <property type="protein sequence ID" value="KAJ7628477.1"/>
    <property type="molecule type" value="Genomic_DNA"/>
</dbReference>
<dbReference type="AlphaFoldDB" id="A0AAD7FJX0"/>
<protein>
    <recommendedName>
        <fullName evidence="3">F-box domain-containing protein</fullName>
    </recommendedName>
</protein>
<comment type="caution">
    <text evidence="1">The sequence shown here is derived from an EMBL/GenBank/DDBJ whole genome shotgun (WGS) entry which is preliminary data.</text>
</comment>
<sequence length="189" mass="20713">MDVRGGIIIPFLSNSAHDSAQIQNSIPPILRLPNELLAEIAAARLDEAARHNGFREVFLEFGLSHVCQRFRQTLLGTSAFWTTFTVNVYREGSVNLSRLYLERSATRDIRLSLAALDGVGASSLVHLIPHASRISRLFVAYVSPQALSEVLAPFEGVALPRLEHVKFSNDGGWNAPQISSHSTVPTSPL</sequence>
<organism evidence="1 2">
    <name type="scientific">Roridomyces roridus</name>
    <dbReference type="NCBI Taxonomy" id="1738132"/>
    <lineage>
        <taxon>Eukaryota</taxon>
        <taxon>Fungi</taxon>
        <taxon>Dikarya</taxon>
        <taxon>Basidiomycota</taxon>
        <taxon>Agaricomycotina</taxon>
        <taxon>Agaricomycetes</taxon>
        <taxon>Agaricomycetidae</taxon>
        <taxon>Agaricales</taxon>
        <taxon>Marasmiineae</taxon>
        <taxon>Mycenaceae</taxon>
        <taxon>Roridomyces</taxon>
    </lineage>
</organism>
<name>A0AAD7FJX0_9AGAR</name>
<keyword evidence="2" id="KW-1185">Reference proteome</keyword>
<reference evidence="1" key="1">
    <citation type="submission" date="2023-03" db="EMBL/GenBank/DDBJ databases">
        <title>Massive genome expansion in bonnet fungi (Mycena s.s.) driven by repeated elements and novel gene families across ecological guilds.</title>
        <authorList>
            <consortium name="Lawrence Berkeley National Laboratory"/>
            <person name="Harder C.B."/>
            <person name="Miyauchi S."/>
            <person name="Viragh M."/>
            <person name="Kuo A."/>
            <person name="Thoen E."/>
            <person name="Andreopoulos B."/>
            <person name="Lu D."/>
            <person name="Skrede I."/>
            <person name="Drula E."/>
            <person name="Henrissat B."/>
            <person name="Morin E."/>
            <person name="Kohler A."/>
            <person name="Barry K."/>
            <person name="LaButti K."/>
            <person name="Morin E."/>
            <person name="Salamov A."/>
            <person name="Lipzen A."/>
            <person name="Mereny Z."/>
            <person name="Hegedus B."/>
            <person name="Baldrian P."/>
            <person name="Stursova M."/>
            <person name="Weitz H."/>
            <person name="Taylor A."/>
            <person name="Grigoriev I.V."/>
            <person name="Nagy L.G."/>
            <person name="Martin F."/>
            <person name="Kauserud H."/>
        </authorList>
    </citation>
    <scope>NUCLEOTIDE SEQUENCE</scope>
    <source>
        <strain evidence="1">9284</strain>
    </source>
</reference>
<evidence type="ECO:0000313" key="2">
    <source>
        <dbReference type="Proteomes" id="UP001221142"/>
    </source>
</evidence>
<proteinExistence type="predicted"/>
<evidence type="ECO:0008006" key="3">
    <source>
        <dbReference type="Google" id="ProtNLM"/>
    </source>
</evidence>
<dbReference type="Proteomes" id="UP001221142">
    <property type="component" value="Unassembled WGS sequence"/>
</dbReference>
<accession>A0AAD7FJX0</accession>
<evidence type="ECO:0000313" key="1">
    <source>
        <dbReference type="EMBL" id="KAJ7628477.1"/>
    </source>
</evidence>